<comment type="function">
    <text evidence="3">Catalyzes the interconversion of methylthioribose-1-phosphate (MTR-1-P) into methylthioribulose-1-phosphate (MTRu-1-P).</text>
</comment>
<feature type="binding site" evidence="3">
    <location>
        <position position="91"/>
    </location>
    <ligand>
        <name>substrate</name>
    </ligand>
</feature>
<dbReference type="InterPro" id="IPR005251">
    <property type="entry name" value="IF-M1Pi"/>
</dbReference>
<dbReference type="FunFam" id="3.40.50.10470:FF:000006">
    <property type="entry name" value="Methylthioribose-1-phosphate isomerase"/>
    <property type="match status" value="1"/>
</dbReference>
<dbReference type="AlphaFoldDB" id="A0A939D8K4"/>
<dbReference type="InterPro" id="IPR000649">
    <property type="entry name" value="IF-2B-related"/>
</dbReference>
<dbReference type="EC" id="5.3.1.23" evidence="3"/>
<dbReference type="EMBL" id="JAFJZZ010000002">
    <property type="protein sequence ID" value="MBN7773062.1"/>
    <property type="molecule type" value="Genomic_DNA"/>
</dbReference>
<accession>A0A939D8K4</accession>
<sequence length="360" mass="40071">MALFIAPIKYENGRLYLLDQTLLPGQETYQEITTKEDLWDSIYKLKVRGAPAIGVAAAYGMAVCSRAIQANDLGEFAEKFYELKEHIASSRPTAVNLFWALNRMESRLLSLEAQIAGISSWKEQFAFIQLMLLDEAEQIRKEDEEACYAMGEHGLSLLKKGMGILTHCNAGTIATAKYGTCLAPLYLGQERNFDFRVFADETRPLLQGARLTAWELHKAGIDVTLICDNMASIVMKNGWVDAVVVGCDRMAANGDGANKIGTSGLAILAKEYGIPFYMFVPTSTIDLNTSTGKDIHIEERKGEEIYKMWYEKPMAPEGIKTYNPAFDVTDAKYITAVVTEKGVVYPPYDLNLPKLFSHSL</sequence>
<feature type="binding site" evidence="3">
    <location>
        <position position="207"/>
    </location>
    <ligand>
        <name>substrate</name>
    </ligand>
</feature>
<dbReference type="Gene3D" id="1.20.120.420">
    <property type="entry name" value="translation initiation factor eif-2b, domain 1"/>
    <property type="match status" value="1"/>
</dbReference>
<feature type="active site" description="Proton donor" evidence="3">
    <location>
        <position position="248"/>
    </location>
</feature>
<keyword evidence="5" id="KW-1185">Reference proteome</keyword>
<comment type="pathway">
    <text evidence="3">Amino-acid biosynthesis; L-methionine biosynthesis via salvage pathway; L-methionine from S-methyl-5-thio-alpha-D-ribose 1-phosphate: step 1/6.</text>
</comment>
<dbReference type="InterPro" id="IPR037171">
    <property type="entry name" value="NagB/RpiA_transferase-like"/>
</dbReference>
<proteinExistence type="inferred from homology"/>
<name>A0A939D8K4_CLOAM</name>
<dbReference type="Proteomes" id="UP000664545">
    <property type="component" value="Unassembled WGS sequence"/>
</dbReference>
<organism evidence="4 5">
    <name type="scientific">Clostridium aminobutyricum</name>
    <dbReference type="NCBI Taxonomy" id="33953"/>
    <lineage>
        <taxon>Bacteria</taxon>
        <taxon>Bacillati</taxon>
        <taxon>Bacillota</taxon>
        <taxon>Clostridia</taxon>
        <taxon>Eubacteriales</taxon>
        <taxon>Clostridiaceae</taxon>
        <taxon>Clostridium</taxon>
    </lineage>
</organism>
<dbReference type="RefSeq" id="WP_206581904.1">
    <property type="nucleotide sequence ID" value="NZ_JAFJZZ010000002.1"/>
</dbReference>
<evidence type="ECO:0000256" key="3">
    <source>
        <dbReference type="HAMAP-Rule" id="MF_01678"/>
    </source>
</evidence>
<dbReference type="NCBIfam" id="TIGR00524">
    <property type="entry name" value="eIF-2B_rel"/>
    <property type="match status" value="1"/>
</dbReference>
<gene>
    <name evidence="3 4" type="primary">mtnA</name>
    <name evidence="4" type="ORF">JYB65_06790</name>
</gene>
<feature type="binding site" evidence="3">
    <location>
        <begin position="258"/>
        <end position="259"/>
    </location>
    <ligand>
        <name>substrate</name>
    </ligand>
</feature>
<keyword evidence="1 3" id="KW-0413">Isomerase</keyword>
<comment type="similarity">
    <text evidence="3">Belongs to the EIF-2B alpha/beta/delta subunits family. MtnA subfamily.</text>
</comment>
<dbReference type="PANTHER" id="PTHR43475:SF1">
    <property type="entry name" value="METHYLTHIORIBOSE-1-PHOSPHATE ISOMERASE"/>
    <property type="match status" value="1"/>
</dbReference>
<dbReference type="HAMAP" id="MF_01678">
    <property type="entry name" value="Salvage_MtnA"/>
    <property type="match status" value="1"/>
</dbReference>
<evidence type="ECO:0000313" key="5">
    <source>
        <dbReference type="Proteomes" id="UP000664545"/>
    </source>
</evidence>
<dbReference type="Pfam" id="PF01008">
    <property type="entry name" value="IF-2B"/>
    <property type="match status" value="1"/>
</dbReference>
<dbReference type="SUPFAM" id="SSF100950">
    <property type="entry name" value="NagB/RpiA/CoA transferase-like"/>
    <property type="match status" value="1"/>
</dbReference>
<dbReference type="GO" id="GO:0046523">
    <property type="term" value="F:S-methyl-5-thioribose-1-phosphate isomerase activity"/>
    <property type="evidence" value="ECO:0007669"/>
    <property type="project" value="UniProtKB-UniRule"/>
</dbReference>
<reference evidence="4" key="1">
    <citation type="submission" date="2021-02" db="EMBL/GenBank/DDBJ databases">
        <title>Abyssanaerobacter marinus gen.nov., sp., nov, anaerobic bacterium isolated from the Onnuri vent field of Indian Ocean and suggestion of Mogibacteriaceae fam. nov., and proposal of reclassification of ambiguous this family's genus member.</title>
        <authorList>
            <person name="Kim Y.J."/>
            <person name="Yang J.-A."/>
        </authorList>
    </citation>
    <scope>NUCLEOTIDE SEQUENCE</scope>
    <source>
        <strain evidence="4">DSM 2634</strain>
    </source>
</reference>
<dbReference type="InterPro" id="IPR027363">
    <property type="entry name" value="M1Pi_N"/>
</dbReference>
<dbReference type="FunFam" id="1.20.120.420:FF:000003">
    <property type="entry name" value="Methylthioribose-1-phosphate isomerase"/>
    <property type="match status" value="1"/>
</dbReference>
<comment type="catalytic activity">
    <reaction evidence="2 3">
        <text>5-(methylsulfanyl)-alpha-D-ribose 1-phosphate = 5-(methylsulfanyl)-D-ribulose 1-phosphate</text>
        <dbReference type="Rhea" id="RHEA:19989"/>
        <dbReference type="ChEBI" id="CHEBI:58533"/>
        <dbReference type="ChEBI" id="CHEBI:58548"/>
        <dbReference type="EC" id="5.3.1.23"/>
    </reaction>
</comment>
<dbReference type="NCBIfam" id="NF004326">
    <property type="entry name" value="PRK05720.1"/>
    <property type="match status" value="1"/>
</dbReference>
<evidence type="ECO:0000256" key="2">
    <source>
        <dbReference type="ARBA" id="ARBA00052401"/>
    </source>
</evidence>
<keyword evidence="3" id="KW-0028">Amino-acid biosynthesis</keyword>
<dbReference type="InterPro" id="IPR042529">
    <property type="entry name" value="IF_2B-like_C"/>
</dbReference>
<keyword evidence="3" id="KW-0486">Methionine biosynthesis</keyword>
<comment type="caution">
    <text evidence="4">The sequence shown here is derived from an EMBL/GenBank/DDBJ whole genome shotgun (WGS) entry which is preliminary data.</text>
</comment>
<evidence type="ECO:0000256" key="1">
    <source>
        <dbReference type="ARBA" id="ARBA00023235"/>
    </source>
</evidence>
<dbReference type="GO" id="GO:0019509">
    <property type="term" value="P:L-methionine salvage from methylthioadenosine"/>
    <property type="evidence" value="ECO:0007669"/>
    <property type="project" value="UniProtKB-UniRule"/>
</dbReference>
<dbReference type="NCBIfam" id="TIGR00512">
    <property type="entry name" value="salvage_mtnA"/>
    <property type="match status" value="1"/>
</dbReference>
<feature type="site" description="Transition state stabilizer" evidence="3">
    <location>
        <position position="168"/>
    </location>
</feature>
<dbReference type="InterPro" id="IPR011559">
    <property type="entry name" value="Initiation_fac_2B_a/b/d"/>
</dbReference>
<protein>
    <recommendedName>
        <fullName evidence="3">Methylthioribose-1-phosphate isomerase</fullName>
        <shortName evidence="3">M1Pi</shortName>
        <shortName evidence="3">MTR-1-P isomerase</shortName>
        <ecNumber evidence="3">5.3.1.23</ecNumber>
    </recommendedName>
    <alternativeName>
        <fullName evidence="3">S-methyl-5-thioribose-1-phosphate isomerase</fullName>
    </alternativeName>
</protein>
<dbReference type="PANTHER" id="PTHR43475">
    <property type="entry name" value="METHYLTHIORIBOSE-1-PHOSPHATE ISOMERASE"/>
    <property type="match status" value="1"/>
</dbReference>
<evidence type="ECO:0000313" key="4">
    <source>
        <dbReference type="EMBL" id="MBN7773062.1"/>
    </source>
</evidence>
<feature type="binding site" evidence="3">
    <location>
        <begin position="48"/>
        <end position="50"/>
    </location>
    <ligand>
        <name>substrate</name>
    </ligand>
</feature>
<dbReference type="Gene3D" id="3.40.50.10470">
    <property type="entry name" value="Translation initiation factor eif-2b, domain 2"/>
    <property type="match status" value="1"/>
</dbReference>